<gene>
    <name evidence="6" type="ORF">FM121_09585</name>
</gene>
<organism evidence="6 7">
    <name type="scientific">Vagococcus fluvialis bH819</name>
    <dbReference type="NCBI Taxonomy" id="1255619"/>
    <lineage>
        <taxon>Bacteria</taxon>
        <taxon>Bacillati</taxon>
        <taxon>Bacillota</taxon>
        <taxon>Bacilli</taxon>
        <taxon>Lactobacillales</taxon>
        <taxon>Enterococcaceae</taxon>
        <taxon>Vagococcus</taxon>
    </lineage>
</organism>
<dbReference type="InterPro" id="IPR058031">
    <property type="entry name" value="AAA_lid_NorR"/>
</dbReference>
<evidence type="ECO:0000256" key="4">
    <source>
        <dbReference type="ARBA" id="ARBA00023163"/>
    </source>
</evidence>
<dbReference type="InterPro" id="IPR003593">
    <property type="entry name" value="AAA+_ATPase"/>
</dbReference>
<dbReference type="Gene3D" id="1.10.8.60">
    <property type="match status" value="1"/>
</dbReference>
<feature type="domain" description="Sigma-54 factor interaction" evidence="5">
    <location>
        <begin position="297"/>
        <end position="522"/>
    </location>
</feature>
<dbReference type="GO" id="GO:0006355">
    <property type="term" value="P:regulation of DNA-templated transcription"/>
    <property type="evidence" value="ECO:0007669"/>
    <property type="project" value="InterPro"/>
</dbReference>
<keyword evidence="7" id="KW-1185">Reference proteome</keyword>
<dbReference type="GO" id="GO:0005524">
    <property type="term" value="F:ATP binding"/>
    <property type="evidence" value="ECO:0007669"/>
    <property type="project" value="UniProtKB-KW"/>
</dbReference>
<dbReference type="OrthoDB" id="9771372at2"/>
<dbReference type="SUPFAM" id="SSF46689">
    <property type="entry name" value="Homeodomain-like"/>
    <property type="match status" value="1"/>
</dbReference>
<dbReference type="Pfam" id="PF25601">
    <property type="entry name" value="AAA_lid_14"/>
    <property type="match status" value="1"/>
</dbReference>
<dbReference type="InterPro" id="IPR002078">
    <property type="entry name" value="Sigma_54_int"/>
</dbReference>
<evidence type="ECO:0000313" key="7">
    <source>
        <dbReference type="Proteomes" id="UP000195918"/>
    </source>
</evidence>
<sequence length="599" mass="68847">MKLLNTKDLWQTYVQSNEVNQKLLPEYIIDSWKYCTEHSVNPFSRQGVEKISDVELALQMKEMTFLIQTVKSEINRLNEFFYIKKPLFILTDKKGTILWREGHSETRHLANDIEFSEGSIWTEKAVGTNAIGISLRTLQSVTVEKFQHFSEASHPFTCSSTPIFNGNNEVIACLNVSTMEQTKEANYTLFALKMIAKNVQQRVIEQEIKETKELLLGVLEEPFSQALLVGLDGKILSVSEDYQSRYEDNQGEMITDLMKKGKAPFQKQKLYQNKELVGYCYRLEKGQAEPSFVSFGITSKNQDYQQFLNQLSQAAKSELPIHIYGETGSGKEVSAKTIHYNSSRQFGKLVSVNCGALSENLLESELFGYVSGAFTGANSSGYQGKIEQAEQGTLFLDEIDSMSKRMQVALLRALEEKKVTPVGSDKEISVDFRLVTASNQDLKALVKQGEFREDLFYRLYVLPLNLPSLRERQEDFETLVDAFCENKQWQPTWQRKISQIAREYEWQGNIREFQNFLERLALYFPKKEPTYEEVVDLISIGSIKISPKLDNDLDERSEIIHTLQATNYHLTQTAERLNMARSTLYRKIDKYQIDVTKKL</sequence>
<evidence type="ECO:0000256" key="2">
    <source>
        <dbReference type="ARBA" id="ARBA00022840"/>
    </source>
</evidence>
<dbReference type="AlphaFoldDB" id="A0A1X6WPY4"/>
<dbReference type="InterPro" id="IPR009057">
    <property type="entry name" value="Homeodomain-like_sf"/>
</dbReference>
<proteinExistence type="predicted"/>
<name>A0A1X6WPY4_9ENTE</name>
<evidence type="ECO:0000256" key="1">
    <source>
        <dbReference type="ARBA" id="ARBA00022741"/>
    </source>
</evidence>
<dbReference type="InterPro" id="IPR002197">
    <property type="entry name" value="HTH_Fis"/>
</dbReference>
<dbReference type="Gene3D" id="3.30.450.40">
    <property type="match status" value="1"/>
</dbReference>
<dbReference type="Gene3D" id="3.40.50.300">
    <property type="entry name" value="P-loop containing nucleotide triphosphate hydrolases"/>
    <property type="match status" value="1"/>
</dbReference>
<keyword evidence="4" id="KW-0804">Transcription</keyword>
<evidence type="ECO:0000313" key="6">
    <source>
        <dbReference type="EMBL" id="SLM86330.1"/>
    </source>
</evidence>
<keyword evidence="2" id="KW-0067">ATP-binding</keyword>
<dbReference type="FunFam" id="3.40.50.300:FF:000006">
    <property type="entry name" value="DNA-binding transcriptional regulator NtrC"/>
    <property type="match status" value="1"/>
</dbReference>
<dbReference type="SUPFAM" id="SSF52540">
    <property type="entry name" value="P-loop containing nucleoside triphosphate hydrolases"/>
    <property type="match status" value="1"/>
</dbReference>
<evidence type="ECO:0000256" key="3">
    <source>
        <dbReference type="ARBA" id="ARBA00023015"/>
    </source>
</evidence>
<dbReference type="EMBL" id="FWFD01000015">
    <property type="protein sequence ID" value="SLM86330.1"/>
    <property type="molecule type" value="Genomic_DNA"/>
</dbReference>
<reference evidence="7" key="1">
    <citation type="submission" date="2017-02" db="EMBL/GenBank/DDBJ databases">
        <authorList>
            <person name="Dridi B."/>
        </authorList>
    </citation>
    <scope>NUCLEOTIDE SEQUENCE [LARGE SCALE GENOMIC DNA]</scope>
    <source>
        <strain evidence="7">bH819</strain>
    </source>
</reference>
<dbReference type="Pfam" id="PF02954">
    <property type="entry name" value="HTH_8"/>
    <property type="match status" value="1"/>
</dbReference>
<dbReference type="Pfam" id="PF00158">
    <property type="entry name" value="Sigma54_activat"/>
    <property type="match status" value="1"/>
</dbReference>
<dbReference type="GO" id="GO:0043565">
    <property type="term" value="F:sequence-specific DNA binding"/>
    <property type="evidence" value="ECO:0007669"/>
    <property type="project" value="InterPro"/>
</dbReference>
<evidence type="ECO:0000259" key="5">
    <source>
        <dbReference type="PROSITE" id="PS50045"/>
    </source>
</evidence>
<dbReference type="PANTHER" id="PTHR32071">
    <property type="entry name" value="TRANSCRIPTIONAL REGULATORY PROTEIN"/>
    <property type="match status" value="1"/>
</dbReference>
<protein>
    <submittedName>
        <fullName evidence="6">Acetoacetate metabolism regulatory protein AtoC</fullName>
    </submittedName>
</protein>
<dbReference type="CDD" id="cd00009">
    <property type="entry name" value="AAA"/>
    <property type="match status" value="1"/>
</dbReference>
<dbReference type="RefSeq" id="WP_086951963.1">
    <property type="nucleotide sequence ID" value="NZ_FWFD01000015.1"/>
</dbReference>
<dbReference type="InterPro" id="IPR027417">
    <property type="entry name" value="P-loop_NTPase"/>
</dbReference>
<keyword evidence="3" id="KW-0805">Transcription regulation</keyword>
<accession>A0A1X6WPY4</accession>
<keyword evidence="1" id="KW-0547">Nucleotide-binding</keyword>
<dbReference type="PANTHER" id="PTHR32071:SF101">
    <property type="entry name" value="ACETOIN DEHYDROGENASE OPERON TRANSCRIPTIONAL ACTIVATOR ACOR"/>
    <property type="match status" value="1"/>
</dbReference>
<dbReference type="PROSITE" id="PS50045">
    <property type="entry name" value="SIGMA54_INTERACT_4"/>
    <property type="match status" value="1"/>
</dbReference>
<dbReference type="SMART" id="SM00382">
    <property type="entry name" value="AAA"/>
    <property type="match status" value="1"/>
</dbReference>
<dbReference type="Gene3D" id="1.10.10.60">
    <property type="entry name" value="Homeodomain-like"/>
    <property type="match status" value="1"/>
</dbReference>
<dbReference type="InterPro" id="IPR029016">
    <property type="entry name" value="GAF-like_dom_sf"/>
</dbReference>
<dbReference type="Proteomes" id="UP000195918">
    <property type="component" value="Unassembled WGS sequence"/>
</dbReference>